<dbReference type="InterPro" id="IPR036390">
    <property type="entry name" value="WH_DNA-bd_sf"/>
</dbReference>
<evidence type="ECO:0000256" key="1">
    <source>
        <dbReference type="ARBA" id="ARBA00023015"/>
    </source>
</evidence>
<dbReference type="EMBL" id="CP108084">
    <property type="protein sequence ID" value="WUP51199.1"/>
    <property type="molecule type" value="Genomic_DNA"/>
</dbReference>
<proteinExistence type="predicted"/>
<gene>
    <name evidence="5" type="ORF">OG994_06745</name>
</gene>
<evidence type="ECO:0000256" key="3">
    <source>
        <dbReference type="ARBA" id="ARBA00023163"/>
    </source>
</evidence>
<dbReference type="SUPFAM" id="SSF46785">
    <property type="entry name" value="Winged helix' DNA-binding domain"/>
    <property type="match status" value="1"/>
</dbReference>
<keyword evidence="2" id="KW-0238">DNA-binding</keyword>
<dbReference type="InterPro" id="IPR000835">
    <property type="entry name" value="HTH_MarR-typ"/>
</dbReference>
<dbReference type="InterPro" id="IPR036388">
    <property type="entry name" value="WH-like_DNA-bd_sf"/>
</dbReference>
<sequence length="151" mass="16664">MSSESGPGPELSRRLGYLFKHAAIRLHELHARALAPFGIDGRELGVLIVIDSHEPASQQQAARRLGVDRTTMVAVLDVLEGKGLVFRRPHEEDRRRNVIDLTDHGRETLRRAVRASDEAEGALLAALDPQDRKRLRDALQRIVAAGDPAEG</sequence>
<evidence type="ECO:0000259" key="4">
    <source>
        <dbReference type="PROSITE" id="PS50995"/>
    </source>
</evidence>
<dbReference type="PROSITE" id="PS50995">
    <property type="entry name" value="HTH_MARR_2"/>
    <property type="match status" value="1"/>
</dbReference>
<dbReference type="SMART" id="SM00347">
    <property type="entry name" value="HTH_MARR"/>
    <property type="match status" value="1"/>
</dbReference>
<evidence type="ECO:0000313" key="5">
    <source>
        <dbReference type="EMBL" id="WUP51199.1"/>
    </source>
</evidence>
<keyword evidence="3" id="KW-0804">Transcription</keyword>
<feature type="domain" description="HTH marR-type" evidence="4">
    <location>
        <begin position="8"/>
        <end position="144"/>
    </location>
</feature>
<dbReference type="Gene3D" id="1.10.10.10">
    <property type="entry name" value="Winged helix-like DNA-binding domain superfamily/Winged helix DNA-binding domain"/>
    <property type="match status" value="1"/>
</dbReference>
<dbReference type="Pfam" id="PF12802">
    <property type="entry name" value="MarR_2"/>
    <property type="match status" value="1"/>
</dbReference>
<dbReference type="PANTHER" id="PTHR42756">
    <property type="entry name" value="TRANSCRIPTIONAL REGULATOR, MARR"/>
    <property type="match status" value="1"/>
</dbReference>
<evidence type="ECO:0000313" key="6">
    <source>
        <dbReference type="Proteomes" id="UP001432190"/>
    </source>
</evidence>
<dbReference type="PRINTS" id="PR00598">
    <property type="entry name" value="HTHMARR"/>
</dbReference>
<name>A0ABZ1SB26_9ACTN</name>
<organism evidence="5 6">
    <name type="scientific">Micromonospora globbae</name>
    <dbReference type="NCBI Taxonomy" id="1894969"/>
    <lineage>
        <taxon>Bacteria</taxon>
        <taxon>Bacillati</taxon>
        <taxon>Actinomycetota</taxon>
        <taxon>Actinomycetes</taxon>
        <taxon>Micromonosporales</taxon>
        <taxon>Micromonosporaceae</taxon>
        <taxon>Micromonospora</taxon>
    </lineage>
</organism>
<reference evidence="5" key="1">
    <citation type="submission" date="2022-10" db="EMBL/GenBank/DDBJ databases">
        <title>The complete genomes of actinobacterial strains from the NBC collection.</title>
        <authorList>
            <person name="Joergensen T.S."/>
            <person name="Alvarez Arevalo M."/>
            <person name="Sterndorff E.B."/>
            <person name="Faurdal D."/>
            <person name="Vuksanovic O."/>
            <person name="Mourched A.-S."/>
            <person name="Charusanti P."/>
            <person name="Shaw S."/>
            <person name="Blin K."/>
            <person name="Weber T."/>
        </authorList>
    </citation>
    <scope>NUCLEOTIDE SEQUENCE</scope>
    <source>
        <strain evidence="5">NBC_00256</strain>
    </source>
</reference>
<evidence type="ECO:0000256" key="2">
    <source>
        <dbReference type="ARBA" id="ARBA00023125"/>
    </source>
</evidence>
<dbReference type="Proteomes" id="UP001432190">
    <property type="component" value="Chromosome"/>
</dbReference>
<protein>
    <submittedName>
        <fullName evidence="5">MarR family transcriptional regulator</fullName>
    </submittedName>
</protein>
<keyword evidence="6" id="KW-1185">Reference proteome</keyword>
<dbReference type="RefSeq" id="WP_328852559.1">
    <property type="nucleotide sequence ID" value="NZ_CP108084.1"/>
</dbReference>
<keyword evidence="1" id="KW-0805">Transcription regulation</keyword>
<accession>A0ABZ1SB26</accession>
<dbReference type="PANTHER" id="PTHR42756:SF1">
    <property type="entry name" value="TRANSCRIPTIONAL REPRESSOR OF EMRAB OPERON"/>
    <property type="match status" value="1"/>
</dbReference>